<accession>A0A017SRQ6</accession>
<feature type="domain" description="GRF-type" evidence="8">
    <location>
        <begin position="615"/>
        <end position="660"/>
    </location>
</feature>
<dbReference type="InterPro" id="IPR037151">
    <property type="entry name" value="AlkB-like_sf"/>
</dbReference>
<evidence type="ECO:0000256" key="4">
    <source>
        <dbReference type="PROSITE-ProRule" id="PRU01343"/>
    </source>
</evidence>
<keyword evidence="2 4" id="KW-0863">Zinc-finger</keyword>
<evidence type="ECO:0000256" key="2">
    <source>
        <dbReference type="ARBA" id="ARBA00022771"/>
    </source>
</evidence>
<dbReference type="InterPro" id="IPR027450">
    <property type="entry name" value="AlkB-like"/>
</dbReference>
<dbReference type="Proteomes" id="UP000019804">
    <property type="component" value="Unassembled WGS sequence"/>
</dbReference>
<keyword evidence="1" id="KW-0479">Metal-binding</keyword>
<evidence type="ECO:0000313" key="9">
    <source>
        <dbReference type="EMBL" id="EYE98960.1"/>
    </source>
</evidence>
<dbReference type="InterPro" id="IPR032854">
    <property type="entry name" value="ALKBH3"/>
</dbReference>
<feature type="compositionally biased region" description="Low complexity" evidence="5">
    <location>
        <begin position="322"/>
        <end position="335"/>
    </location>
</feature>
<dbReference type="SUPFAM" id="SSF51197">
    <property type="entry name" value="Clavaminate synthase-like"/>
    <property type="match status" value="1"/>
</dbReference>
<dbReference type="AlphaFoldDB" id="A0A017SRQ6"/>
<gene>
    <name evidence="9" type="ORF">EURHEDRAFT_512262</name>
</gene>
<dbReference type="InterPro" id="IPR005123">
    <property type="entry name" value="Oxoglu/Fe-dep_dioxygenase_dom"/>
</dbReference>
<feature type="compositionally biased region" description="Low complexity" evidence="5">
    <location>
        <begin position="277"/>
        <end position="288"/>
    </location>
</feature>
<organism evidence="9 10">
    <name type="scientific">Aspergillus ruber (strain CBS 135680)</name>
    <dbReference type="NCBI Taxonomy" id="1388766"/>
    <lineage>
        <taxon>Eukaryota</taxon>
        <taxon>Fungi</taxon>
        <taxon>Dikarya</taxon>
        <taxon>Ascomycota</taxon>
        <taxon>Pezizomycotina</taxon>
        <taxon>Eurotiomycetes</taxon>
        <taxon>Eurotiomycetidae</taxon>
        <taxon>Eurotiales</taxon>
        <taxon>Aspergillaceae</taxon>
        <taxon>Aspergillus</taxon>
        <taxon>Aspergillus subgen. Aspergillus</taxon>
    </lineage>
</organism>
<evidence type="ECO:0000256" key="5">
    <source>
        <dbReference type="SAM" id="MobiDB-lite"/>
    </source>
</evidence>
<feature type="region of interest" description="Disordered" evidence="5">
    <location>
        <begin position="211"/>
        <end position="231"/>
    </location>
</feature>
<keyword evidence="3" id="KW-0862">Zinc</keyword>
<dbReference type="HOGENOM" id="CLU_026011_0_0_1"/>
<dbReference type="InterPro" id="IPR003892">
    <property type="entry name" value="CUE"/>
</dbReference>
<evidence type="ECO:0000256" key="1">
    <source>
        <dbReference type="ARBA" id="ARBA00022723"/>
    </source>
</evidence>
<dbReference type="CDD" id="cd14279">
    <property type="entry name" value="CUE"/>
    <property type="match status" value="1"/>
</dbReference>
<dbReference type="PANTHER" id="PTHR31212">
    <property type="entry name" value="ALPHA-KETOGLUTARATE-DEPENDENT DIOXYGENASE ALKB HOMOLOG 3"/>
    <property type="match status" value="1"/>
</dbReference>
<dbReference type="InterPro" id="IPR010666">
    <property type="entry name" value="Znf_GRF"/>
</dbReference>
<dbReference type="FunFam" id="2.60.120.590:FF:000010">
    <property type="entry name" value="GRF zinc finger domain protein"/>
    <property type="match status" value="1"/>
</dbReference>
<feature type="domain" description="Fe2OG dioxygenase" evidence="7">
    <location>
        <begin position="472"/>
        <end position="604"/>
    </location>
</feature>
<dbReference type="GO" id="GO:0006307">
    <property type="term" value="P:DNA alkylation repair"/>
    <property type="evidence" value="ECO:0007669"/>
    <property type="project" value="InterPro"/>
</dbReference>
<dbReference type="EMBL" id="KK088412">
    <property type="protein sequence ID" value="EYE98960.1"/>
    <property type="molecule type" value="Genomic_DNA"/>
</dbReference>
<dbReference type="GO" id="GO:0051213">
    <property type="term" value="F:dioxygenase activity"/>
    <property type="evidence" value="ECO:0007669"/>
    <property type="project" value="InterPro"/>
</dbReference>
<dbReference type="Pfam" id="PF13532">
    <property type="entry name" value="2OG-FeII_Oxy_2"/>
    <property type="match status" value="1"/>
</dbReference>
<proteinExistence type="predicted"/>
<feature type="region of interest" description="Disordered" evidence="5">
    <location>
        <begin position="523"/>
        <end position="552"/>
    </location>
</feature>
<feature type="domain" description="CUE" evidence="6">
    <location>
        <begin position="232"/>
        <end position="277"/>
    </location>
</feature>
<dbReference type="RefSeq" id="XP_040642648.1">
    <property type="nucleotide sequence ID" value="XM_040786050.1"/>
</dbReference>
<dbReference type="Gene3D" id="2.60.120.590">
    <property type="entry name" value="Alpha-ketoglutarate-dependent dioxygenase AlkB-like"/>
    <property type="match status" value="1"/>
</dbReference>
<dbReference type="STRING" id="1388766.A0A017SRQ6"/>
<feature type="compositionally biased region" description="Low complexity" evidence="5">
    <location>
        <begin position="213"/>
        <end position="227"/>
    </location>
</feature>
<dbReference type="PROSITE" id="PS51999">
    <property type="entry name" value="ZF_GRF"/>
    <property type="match status" value="1"/>
</dbReference>
<dbReference type="PANTHER" id="PTHR31212:SF4">
    <property type="entry name" value="ALPHA-KETOGLUTARATE-DEPENDENT DIOXYGENASE ALKB HOMOLOG 3"/>
    <property type="match status" value="1"/>
</dbReference>
<feature type="region of interest" description="Disordered" evidence="5">
    <location>
        <begin position="266"/>
        <end position="335"/>
    </location>
</feature>
<feature type="compositionally biased region" description="Acidic residues" evidence="5">
    <location>
        <begin position="523"/>
        <end position="537"/>
    </location>
</feature>
<evidence type="ECO:0000256" key="3">
    <source>
        <dbReference type="ARBA" id="ARBA00022833"/>
    </source>
</evidence>
<dbReference type="OrthoDB" id="545910at2759"/>
<sequence length="690" mass="77855">MTDSAEPPNFHSPANIFLQKEVYRLGSQPGLRSLPPSPERDFITLTWGPVIYRTTYAPESQRLILLYLRGLSETIRKSLPRILEGSSEQLARLEQCYSSKVFSSQETLHGVDEGFVRNAFHDWKVALSVPAIELPVRLRMCMLIDDAVLAAMTGIVDEAAREVEDADLSRCPIKVIEENFPDVNHPESVSAAEDEPYSGSTMVVLGTKRPRLAQSPQPSTQPAPASAPDDESTEVKLALLLSVFPNVTQEALLDTLVSCSGSVEEASSVLSTPQQRETASTESTATTTPKRRATSSAIQTSLLPHIICSPKPNTSHPLPKNLQQQQQQQQQQQLLTRKGRTLHLYTPRDIAHHTPCTIIHNFLPPHTASTLLQELLSESLHFSRHKFQLFERTVQSPHSASVYVSTPEEYHQQTSEYTYGGTYRSNVRQITPHMCDVSGKVQYAVNEEIRRRIRDVYPRGEKLRYQSPRMWKPNVAFVNCYDGPAESVGFHSDELTYLGPRAVIGSLSLGVEREFRVRRVVADDDEEKEEEEDDDNDTVAQKQKQTARADAQGQISIHLPHNSLLVMHAEMQEEWKHAITPARTVNPHPVSGNRRINITYRWYRDSLHPWYTPKCRCGTHAILRCAQRKRETRGRYMWMCYAGYAPGGKGCSFFQWAEFDDDGEPLWANKPTEEQAPTLANFVASQLSDD</sequence>
<dbReference type="PROSITE" id="PS51471">
    <property type="entry name" value="FE2OG_OXY"/>
    <property type="match status" value="1"/>
</dbReference>
<keyword evidence="10" id="KW-1185">Reference proteome</keyword>
<evidence type="ECO:0000259" key="8">
    <source>
        <dbReference type="PROSITE" id="PS51999"/>
    </source>
</evidence>
<dbReference type="PROSITE" id="PS51140">
    <property type="entry name" value="CUE"/>
    <property type="match status" value="1"/>
</dbReference>
<dbReference type="GO" id="GO:0008270">
    <property type="term" value="F:zinc ion binding"/>
    <property type="evidence" value="ECO:0007669"/>
    <property type="project" value="UniProtKB-KW"/>
</dbReference>
<name>A0A017SRQ6_ASPRC</name>
<evidence type="ECO:0000259" key="7">
    <source>
        <dbReference type="PROSITE" id="PS51471"/>
    </source>
</evidence>
<evidence type="ECO:0000313" key="10">
    <source>
        <dbReference type="Proteomes" id="UP000019804"/>
    </source>
</evidence>
<evidence type="ECO:0008006" key="11">
    <source>
        <dbReference type="Google" id="ProtNLM"/>
    </source>
</evidence>
<evidence type="ECO:0000259" key="6">
    <source>
        <dbReference type="PROSITE" id="PS51140"/>
    </source>
</evidence>
<reference evidence="10" key="1">
    <citation type="journal article" date="2014" name="Nat. Commun.">
        <title>Genomic adaptations of the halophilic Dead Sea filamentous fungus Eurotium rubrum.</title>
        <authorList>
            <person name="Kis-Papo T."/>
            <person name="Weig A.R."/>
            <person name="Riley R."/>
            <person name="Persoh D."/>
            <person name="Salamov A."/>
            <person name="Sun H."/>
            <person name="Lipzen A."/>
            <person name="Wasser S.P."/>
            <person name="Rambold G."/>
            <person name="Grigoriev I.V."/>
            <person name="Nevo E."/>
        </authorList>
    </citation>
    <scope>NUCLEOTIDE SEQUENCE [LARGE SCALE GENOMIC DNA]</scope>
    <source>
        <strain evidence="10">CBS 135680</strain>
    </source>
</reference>
<protein>
    <recommendedName>
        <fullName evidence="11">Fe2OG dioxygenase domain-containing protein</fullName>
    </recommendedName>
</protein>
<dbReference type="GO" id="GO:0043130">
    <property type="term" value="F:ubiquitin binding"/>
    <property type="evidence" value="ECO:0007669"/>
    <property type="project" value="InterPro"/>
</dbReference>
<dbReference type="GeneID" id="63701174"/>